<evidence type="ECO:0000256" key="8">
    <source>
        <dbReference type="SAM" id="Phobius"/>
    </source>
</evidence>
<evidence type="ECO:0000256" key="2">
    <source>
        <dbReference type="ARBA" id="ARBA00022448"/>
    </source>
</evidence>
<dbReference type="Pfam" id="PF01105">
    <property type="entry name" value="EMP24_GP25L"/>
    <property type="match status" value="1"/>
</dbReference>
<dbReference type="SMART" id="SM01190">
    <property type="entry name" value="EMP24_GP25L"/>
    <property type="match status" value="1"/>
</dbReference>
<feature type="transmembrane region" description="Helical" evidence="8">
    <location>
        <begin position="96"/>
        <end position="121"/>
    </location>
</feature>
<dbReference type="SUPFAM" id="SSF52540">
    <property type="entry name" value="P-loop containing nucleoside triphosphate hydrolases"/>
    <property type="match status" value="1"/>
</dbReference>
<feature type="transmembrane region" description="Helical" evidence="8">
    <location>
        <begin position="694"/>
        <end position="723"/>
    </location>
</feature>
<feature type="transmembrane region" description="Helical" evidence="8">
    <location>
        <begin position="227"/>
        <end position="247"/>
    </location>
</feature>
<evidence type="ECO:0000256" key="1">
    <source>
        <dbReference type="ARBA" id="ARBA00004141"/>
    </source>
</evidence>
<keyword evidence="5" id="KW-0067">ATP-binding</keyword>
<dbReference type="SMART" id="SM00382">
    <property type="entry name" value="AAA"/>
    <property type="match status" value="1"/>
</dbReference>
<dbReference type="GO" id="GO:0016020">
    <property type="term" value="C:membrane"/>
    <property type="evidence" value="ECO:0007669"/>
    <property type="project" value="UniProtKB-SubCell"/>
</dbReference>
<feature type="transmembrane region" description="Helical" evidence="8">
    <location>
        <begin position="653"/>
        <end position="673"/>
    </location>
</feature>
<dbReference type="PANTHER" id="PTHR48041">
    <property type="entry name" value="ABC TRANSPORTER G FAMILY MEMBER 28"/>
    <property type="match status" value="1"/>
</dbReference>
<organism evidence="10 11">
    <name type="scientific">Naegleria lovaniensis</name>
    <name type="common">Amoeba</name>
    <dbReference type="NCBI Taxonomy" id="51637"/>
    <lineage>
        <taxon>Eukaryota</taxon>
        <taxon>Discoba</taxon>
        <taxon>Heterolobosea</taxon>
        <taxon>Tetramitia</taxon>
        <taxon>Eutetramitia</taxon>
        <taxon>Vahlkampfiidae</taxon>
        <taxon>Naegleria</taxon>
    </lineage>
</organism>
<gene>
    <name evidence="10" type="ORF">C9374_004139</name>
</gene>
<name>A0AA88GS53_NAELO</name>
<dbReference type="GO" id="GO:0016887">
    <property type="term" value="F:ATP hydrolysis activity"/>
    <property type="evidence" value="ECO:0007669"/>
    <property type="project" value="InterPro"/>
</dbReference>
<dbReference type="GeneID" id="68096594"/>
<evidence type="ECO:0000256" key="6">
    <source>
        <dbReference type="ARBA" id="ARBA00022989"/>
    </source>
</evidence>
<accession>A0AA88GS53</accession>
<evidence type="ECO:0000256" key="3">
    <source>
        <dbReference type="ARBA" id="ARBA00022692"/>
    </source>
</evidence>
<keyword evidence="7 8" id="KW-0472">Membrane</keyword>
<keyword evidence="11" id="KW-1185">Reference proteome</keyword>
<reference evidence="10 11" key="1">
    <citation type="journal article" date="2018" name="BMC Genomics">
        <title>The genome of Naegleria lovaniensis, the basis for a comparative approach to unravel pathogenicity factors of the human pathogenic amoeba N. fowleri.</title>
        <authorList>
            <person name="Liechti N."/>
            <person name="Schurch N."/>
            <person name="Bruggmann R."/>
            <person name="Wittwer M."/>
        </authorList>
    </citation>
    <scope>NUCLEOTIDE SEQUENCE [LARGE SCALE GENOMIC DNA]</scope>
    <source>
        <strain evidence="10 11">ATCC 30569</strain>
    </source>
</reference>
<dbReference type="Proteomes" id="UP000816034">
    <property type="component" value="Unassembled WGS sequence"/>
</dbReference>
<comment type="caution">
    <text evidence="10">The sequence shown here is derived from an EMBL/GenBank/DDBJ whole genome shotgun (WGS) entry which is preliminary data.</text>
</comment>
<proteinExistence type="predicted"/>
<evidence type="ECO:0000256" key="4">
    <source>
        <dbReference type="ARBA" id="ARBA00022741"/>
    </source>
</evidence>
<sequence length="999" mass="114518">MISTPSDEGNGVLYRVEEGRGNTVMMSNEEDQFNPFASSNTMTKASASSSFISLNTPRTPPPRTEDRMPAIMMNSSSSSSSLVLIKRSWHDYCNPAAWLSFMVVFIVFVAISGACLMYPFFYVRDFSQNTIVENRSITLKPYYPSFWYFIKNYSPPFVQATRKFKFQPTLASCCTRLRRMRFDWPASNATTMDLYFVWRTANVKTQNVVVNYWYRLEYEDHREVRSFTFALLCVGVFIISASTVVLYRSTLTTIFSLVFRSVKDLLLLPLTENRQRYTRTSNDGTEIEVNPNKGADIVFENLSYVSFNQKTILHPISGILKAGRFTALMGQSGSGKSTFVNTLANRAFHGIQSGRVLINGVEVTGTTNNLVGFVTQDDVMAPHMTVRETLEFSLRFRKGMQRNAREKIDSVLKRLNLTRVQHSNTAVISGGEKRRTSIGIELVADMPIYILDEPTSGLDSESALTLCEILRTLAEENNSNILCVIHQPSCEILEQFHDIMLFSDGQLLFHSPVSHVLEALREHIPAKQMRCNPSDEILRTLITPQGKPIVEAIVKKQDPASMELNRNLTLNWKDMKTAPFFIHFIVCLVRALKQFCRDWKNLVFEVLVSFVVGLLIGILFHGLEFIGPRPKHDYKNCPPSLRAICMSPQSDTVVAYASFLVLAVSLIAIMRGLRVFGFEIENFKRESFAGLNSWMFSTWIHFVFFFEPAIAQLAAALVVVVFYSLAGNNPTLPEIEKLAFPLSYSHIFTYFRYIKGLVYMHELDTRRKEQSISEALKMNGYEYESLFFYYYALLFWLVAFRYIAIYYVVVRVMVPSDDDREINHKTQEQSSRKLSSRISQLYPLRVDLKSSYGFLIASKHIDTEDEDNYITFSTSMSTTGDHYCLCLSWEQSSSASKGQEDSILMADLRIIEGKLKPKPEKVDVLGKIEDLLATIKTKLDHIKEEQSYFLRREERFRYTSESTLERSFYLCVGKGIALLICFVWQMRSLHNYWKLKKVI</sequence>
<dbReference type="RefSeq" id="XP_044549147.1">
    <property type="nucleotide sequence ID" value="XM_044693745.1"/>
</dbReference>
<evidence type="ECO:0000313" key="10">
    <source>
        <dbReference type="EMBL" id="KAG2383468.1"/>
    </source>
</evidence>
<dbReference type="InterPro" id="IPR027417">
    <property type="entry name" value="P-loop_NTPase"/>
</dbReference>
<dbReference type="InterPro" id="IPR050352">
    <property type="entry name" value="ABCG_transporters"/>
</dbReference>
<dbReference type="EMBL" id="PYSW02000020">
    <property type="protein sequence ID" value="KAG2383468.1"/>
    <property type="molecule type" value="Genomic_DNA"/>
</dbReference>
<dbReference type="InterPro" id="IPR009038">
    <property type="entry name" value="GOLD_dom"/>
</dbReference>
<feature type="domain" description="ABC transporter" evidence="9">
    <location>
        <begin position="297"/>
        <end position="529"/>
    </location>
</feature>
<dbReference type="InterPro" id="IPR003439">
    <property type="entry name" value="ABC_transporter-like_ATP-bd"/>
</dbReference>
<dbReference type="PROSITE" id="PS50893">
    <property type="entry name" value="ABC_TRANSPORTER_2"/>
    <property type="match status" value="1"/>
</dbReference>
<keyword evidence="6 8" id="KW-1133">Transmembrane helix</keyword>
<dbReference type="AlphaFoldDB" id="A0AA88GS53"/>
<dbReference type="GO" id="GO:0005524">
    <property type="term" value="F:ATP binding"/>
    <property type="evidence" value="ECO:0007669"/>
    <property type="project" value="UniProtKB-KW"/>
</dbReference>
<dbReference type="Pfam" id="PF00005">
    <property type="entry name" value="ABC_tran"/>
    <property type="match status" value="1"/>
</dbReference>
<feature type="transmembrane region" description="Helical" evidence="8">
    <location>
        <begin position="788"/>
        <end position="810"/>
    </location>
</feature>
<feature type="transmembrane region" description="Helical" evidence="8">
    <location>
        <begin position="602"/>
        <end position="623"/>
    </location>
</feature>
<feature type="transmembrane region" description="Helical" evidence="8">
    <location>
        <begin position="967"/>
        <end position="986"/>
    </location>
</feature>
<comment type="subcellular location">
    <subcellularLocation>
        <location evidence="1">Membrane</location>
        <topology evidence="1">Multi-pass membrane protein</topology>
    </subcellularLocation>
</comment>
<protein>
    <recommendedName>
        <fullName evidence="9">ABC transporter domain-containing protein</fullName>
    </recommendedName>
</protein>
<evidence type="ECO:0000256" key="7">
    <source>
        <dbReference type="ARBA" id="ARBA00023136"/>
    </source>
</evidence>
<evidence type="ECO:0000256" key="5">
    <source>
        <dbReference type="ARBA" id="ARBA00022840"/>
    </source>
</evidence>
<evidence type="ECO:0000259" key="9">
    <source>
        <dbReference type="PROSITE" id="PS50893"/>
    </source>
</evidence>
<dbReference type="GO" id="GO:0042626">
    <property type="term" value="F:ATPase-coupled transmembrane transporter activity"/>
    <property type="evidence" value="ECO:0007669"/>
    <property type="project" value="TreeGrafter"/>
</dbReference>
<evidence type="ECO:0000313" key="11">
    <source>
        <dbReference type="Proteomes" id="UP000816034"/>
    </source>
</evidence>
<keyword evidence="3 8" id="KW-0812">Transmembrane</keyword>
<keyword evidence="2" id="KW-0813">Transport</keyword>
<dbReference type="PANTHER" id="PTHR48041:SF91">
    <property type="entry name" value="ABC TRANSPORTER G FAMILY MEMBER 28"/>
    <property type="match status" value="1"/>
</dbReference>
<keyword evidence="4" id="KW-0547">Nucleotide-binding</keyword>
<dbReference type="Gene3D" id="3.40.50.300">
    <property type="entry name" value="P-loop containing nucleotide triphosphate hydrolases"/>
    <property type="match status" value="1"/>
</dbReference>
<dbReference type="InterPro" id="IPR003593">
    <property type="entry name" value="AAA+_ATPase"/>
</dbReference>